<dbReference type="PROSITE" id="PS51257">
    <property type="entry name" value="PROKAR_LIPOPROTEIN"/>
    <property type="match status" value="1"/>
</dbReference>
<dbReference type="InterPro" id="IPR024311">
    <property type="entry name" value="Lipocalin-like"/>
</dbReference>
<dbReference type="EMBL" id="JACRUL010000097">
    <property type="protein sequence ID" value="MBC5846270.1"/>
    <property type="molecule type" value="Genomic_DNA"/>
</dbReference>
<accession>A0A923N3S8</accession>
<feature type="domain" description="Lipocalin-like" evidence="1">
    <location>
        <begin position="31"/>
        <end position="124"/>
    </location>
</feature>
<comment type="caution">
    <text evidence="2">The sequence shown here is derived from an EMBL/GenBank/DDBJ whole genome shotgun (WGS) entry which is preliminary data.</text>
</comment>
<organism evidence="2 3">
    <name type="scientific">Flavobacterium muglaense</name>
    <dbReference type="NCBI Taxonomy" id="2764716"/>
    <lineage>
        <taxon>Bacteria</taxon>
        <taxon>Pseudomonadati</taxon>
        <taxon>Bacteroidota</taxon>
        <taxon>Flavobacteriia</taxon>
        <taxon>Flavobacteriales</taxon>
        <taxon>Flavobacteriaceae</taxon>
        <taxon>Flavobacterium</taxon>
    </lineage>
</organism>
<dbReference type="Pfam" id="PF13648">
    <property type="entry name" value="Lipocalin_4"/>
    <property type="match status" value="1"/>
</dbReference>
<dbReference type="Proteomes" id="UP000641454">
    <property type="component" value="Unassembled WGS sequence"/>
</dbReference>
<dbReference type="RefSeq" id="WP_187021786.1">
    <property type="nucleotide sequence ID" value="NZ_JACRUK010000096.1"/>
</dbReference>
<keyword evidence="3" id="KW-1185">Reference proteome</keyword>
<gene>
    <name evidence="2" type="ORF">H8R25_17795</name>
</gene>
<reference evidence="2 3" key="1">
    <citation type="submission" date="2020-08" db="EMBL/GenBank/DDBJ databases">
        <title>Description of novel Flavobacterium F-392 isolate.</title>
        <authorList>
            <person name="Saticioglu I.B."/>
            <person name="Duman M."/>
            <person name="Altun S."/>
        </authorList>
    </citation>
    <scope>NUCLEOTIDE SEQUENCE [LARGE SCALE GENOMIC DNA]</scope>
    <source>
        <strain evidence="2 3">F-392</strain>
    </source>
</reference>
<evidence type="ECO:0000313" key="3">
    <source>
        <dbReference type="Proteomes" id="UP000641454"/>
    </source>
</evidence>
<evidence type="ECO:0000259" key="1">
    <source>
        <dbReference type="Pfam" id="PF13648"/>
    </source>
</evidence>
<protein>
    <submittedName>
        <fullName evidence="2">Lipocalin family protein</fullName>
    </submittedName>
</protein>
<evidence type="ECO:0000313" key="2">
    <source>
        <dbReference type="EMBL" id="MBC5846270.1"/>
    </source>
</evidence>
<name>A0A923N3S8_9FLAO</name>
<sequence length="157" mass="17385">MKKLLFLFASITLLSCSKNDDDNSTSTTGNIVAKWHLTSILENGKPITGYTCNTNFDITEFTSSGQSITKYSDKNSSNVCTQYTDNGTYTLSDNILTDVQKNGTIKIYEAKYKIKELTATSLKLETISVFEANSNGSNPYTSNYTDGEEVKVYTKTN</sequence>
<dbReference type="AlphaFoldDB" id="A0A923N3S8"/>
<proteinExistence type="predicted"/>